<dbReference type="InterPro" id="IPR036779">
    <property type="entry name" value="LysM_dom_sf"/>
</dbReference>
<dbReference type="RefSeq" id="WP_345175378.1">
    <property type="nucleotide sequence ID" value="NZ_BAABFQ010000005.1"/>
</dbReference>
<dbReference type="Proteomes" id="UP001595956">
    <property type="component" value="Unassembled WGS sequence"/>
</dbReference>
<protein>
    <submittedName>
        <fullName evidence="1">LysM peptidoglycan-binding domain-containing protein</fullName>
    </submittedName>
</protein>
<gene>
    <name evidence="1" type="ORF">ACFPKY_17325</name>
</gene>
<proteinExistence type="predicted"/>
<evidence type="ECO:0000313" key="1">
    <source>
        <dbReference type="EMBL" id="MFC5494876.1"/>
    </source>
</evidence>
<keyword evidence="2" id="KW-1185">Reference proteome</keyword>
<name>A0ABW0N4B4_9ACTN</name>
<dbReference type="Gene3D" id="3.10.350.10">
    <property type="entry name" value="LysM domain"/>
    <property type="match status" value="1"/>
</dbReference>
<reference evidence="2" key="1">
    <citation type="journal article" date="2019" name="Int. J. Syst. Evol. Microbiol.">
        <title>The Global Catalogue of Microorganisms (GCM) 10K type strain sequencing project: providing services to taxonomists for standard genome sequencing and annotation.</title>
        <authorList>
            <consortium name="The Broad Institute Genomics Platform"/>
            <consortium name="The Broad Institute Genome Sequencing Center for Infectious Disease"/>
            <person name="Wu L."/>
            <person name="Ma J."/>
        </authorList>
    </citation>
    <scope>NUCLEOTIDE SEQUENCE [LARGE SCALE GENOMIC DNA]</scope>
    <source>
        <strain evidence="2">KACC 13778</strain>
    </source>
</reference>
<accession>A0ABW0N4B4</accession>
<dbReference type="CDD" id="cd00118">
    <property type="entry name" value="LysM"/>
    <property type="match status" value="1"/>
</dbReference>
<sequence>MHAPAHRCLTVWLAATAAAATLVGWLLPVALAPAARFDDVLVRLCAAGGCAAAGWLYVVTTAAVAEAATGATTPGVPAPLRRLVLLACGAAVVAGLAVPAQATPGEVHRDRRPSVAGLPFPDRAVSPRPAAEVVVVHPGDTLWALAAADLGPDAAAAEIDARWREIYAQNRDVIGPDPDLIQPAQRLRLPAQQ</sequence>
<evidence type="ECO:0000313" key="2">
    <source>
        <dbReference type="Proteomes" id="UP001595956"/>
    </source>
</evidence>
<organism evidence="1 2">
    <name type="scientific">Nocardioides caricicola</name>
    <dbReference type="NCBI Taxonomy" id="634770"/>
    <lineage>
        <taxon>Bacteria</taxon>
        <taxon>Bacillati</taxon>
        <taxon>Actinomycetota</taxon>
        <taxon>Actinomycetes</taxon>
        <taxon>Propionibacteriales</taxon>
        <taxon>Nocardioidaceae</taxon>
        <taxon>Nocardioides</taxon>
    </lineage>
</organism>
<comment type="caution">
    <text evidence="1">The sequence shown here is derived from an EMBL/GenBank/DDBJ whole genome shotgun (WGS) entry which is preliminary data.</text>
</comment>
<dbReference type="InterPro" id="IPR018392">
    <property type="entry name" value="LysM"/>
</dbReference>
<dbReference type="EMBL" id="JBHSMD010000006">
    <property type="protein sequence ID" value="MFC5494876.1"/>
    <property type="molecule type" value="Genomic_DNA"/>
</dbReference>